<evidence type="ECO:0000313" key="1">
    <source>
        <dbReference type="EMBL" id="MCW8679042.1"/>
    </source>
</evidence>
<proteinExistence type="predicted"/>
<reference evidence="1" key="1">
    <citation type="submission" date="2022-11" db="EMBL/GenBank/DDBJ databases">
        <authorList>
            <person name="Johnson J.D."/>
        </authorList>
    </citation>
    <scope>NUCLEOTIDE SEQUENCE</scope>
    <source>
        <strain evidence="1">E28</strain>
    </source>
</reference>
<dbReference type="EMBL" id="JAPHJC010000157">
    <property type="protein sequence ID" value="MCW8679042.1"/>
    <property type="molecule type" value="Genomic_DNA"/>
</dbReference>
<sequence length="71" mass="8438">MTGMRFDEKSFVIELEDKRKYDFLKRVETYDANIASAMRIAGYKRINQTERTVAFTFGEVTFSRSRWRKGS</sequence>
<protein>
    <submittedName>
        <fullName evidence="1">ISLre2 family transposase</fullName>
    </submittedName>
</protein>
<organism evidence="1 2">
    <name type="scientific">Streptococcus macedonicus</name>
    <name type="common">Streptococcus gallolyticus macedonicus</name>
    <dbReference type="NCBI Taxonomy" id="59310"/>
    <lineage>
        <taxon>Bacteria</taxon>
        <taxon>Bacillati</taxon>
        <taxon>Bacillota</taxon>
        <taxon>Bacilli</taxon>
        <taxon>Lactobacillales</taxon>
        <taxon>Streptococcaceae</taxon>
        <taxon>Streptococcus</taxon>
    </lineage>
</organism>
<accession>A0ABT3PGY6</accession>
<dbReference type="Proteomes" id="UP001209889">
    <property type="component" value="Unassembled WGS sequence"/>
</dbReference>
<keyword evidence="2" id="KW-1185">Reference proteome</keyword>
<reference evidence="1" key="2">
    <citation type="submission" date="2024-05" db="EMBL/GenBank/DDBJ databases">
        <title>Streptococcus macedonicus and Acinetobacter baumannii: co-inhabitants of the cheese production environment.</title>
        <authorList>
            <person name="Johnson J."/>
            <person name="Curtin C."/>
            <person name="Waite-Cusic J."/>
        </authorList>
    </citation>
    <scope>NUCLEOTIDE SEQUENCE</scope>
    <source>
        <strain evidence="1">E28</strain>
    </source>
</reference>
<feature type="non-terminal residue" evidence="1">
    <location>
        <position position="71"/>
    </location>
</feature>
<name>A0ABT3PGY6_STRMC</name>
<evidence type="ECO:0000313" key="2">
    <source>
        <dbReference type="Proteomes" id="UP001209889"/>
    </source>
</evidence>
<gene>
    <name evidence="1" type="ORF">OQH01_11410</name>
</gene>
<comment type="caution">
    <text evidence="1">The sequence shown here is derived from an EMBL/GenBank/DDBJ whole genome shotgun (WGS) entry which is preliminary data.</text>
</comment>